<organism evidence="6 7">
    <name type="scientific">Helicobacter winghamensis</name>
    <dbReference type="NCBI Taxonomy" id="157268"/>
    <lineage>
        <taxon>Bacteria</taxon>
        <taxon>Pseudomonadati</taxon>
        <taxon>Campylobacterota</taxon>
        <taxon>Epsilonproteobacteria</taxon>
        <taxon>Campylobacterales</taxon>
        <taxon>Helicobacteraceae</taxon>
        <taxon>Helicobacter</taxon>
    </lineage>
</organism>
<keyword evidence="4" id="KW-0067">ATP-binding</keyword>
<dbReference type="EMBL" id="MBPK01000004">
    <property type="protein sequence ID" value="PKT82424.1"/>
    <property type="molecule type" value="Genomic_DNA"/>
</dbReference>
<evidence type="ECO:0000256" key="4">
    <source>
        <dbReference type="ARBA" id="ARBA00022840"/>
    </source>
</evidence>
<dbReference type="GO" id="GO:0005524">
    <property type="term" value="F:ATP binding"/>
    <property type="evidence" value="ECO:0007669"/>
    <property type="project" value="UniProtKB-KW"/>
</dbReference>
<dbReference type="AlphaFoldDB" id="A0A2N3PL52"/>
<dbReference type="Pfam" id="PF13087">
    <property type="entry name" value="AAA_12"/>
    <property type="match status" value="1"/>
</dbReference>
<dbReference type="InterPro" id="IPR027417">
    <property type="entry name" value="P-loop_NTPase"/>
</dbReference>
<dbReference type="STRING" id="556267.HWAG_01408"/>
<evidence type="ECO:0000313" key="6">
    <source>
        <dbReference type="EMBL" id="PKT82424.1"/>
    </source>
</evidence>
<comment type="caution">
    <text evidence="6">The sequence shown here is derived from an EMBL/GenBank/DDBJ whole genome shotgun (WGS) entry which is preliminary data.</text>
</comment>
<evidence type="ECO:0000259" key="5">
    <source>
        <dbReference type="SMART" id="SM00487"/>
    </source>
</evidence>
<name>A0A2N3PL52_9HELI</name>
<dbReference type="InterPro" id="IPR041679">
    <property type="entry name" value="DNA2/NAM7-like_C"/>
</dbReference>
<dbReference type="Gene3D" id="3.40.50.300">
    <property type="entry name" value="P-loop containing nucleotide triphosphate hydrolases"/>
    <property type="match status" value="2"/>
</dbReference>
<dbReference type="PANTHER" id="PTHR43788:SF8">
    <property type="entry name" value="DNA-BINDING PROTEIN SMUBP-2"/>
    <property type="match status" value="1"/>
</dbReference>
<dbReference type="CDD" id="cd18808">
    <property type="entry name" value="SF1_C_Upf1"/>
    <property type="match status" value="1"/>
</dbReference>
<dbReference type="Pfam" id="PF13604">
    <property type="entry name" value="AAA_30"/>
    <property type="match status" value="1"/>
</dbReference>
<keyword evidence="1" id="KW-0547">Nucleotide-binding</keyword>
<dbReference type="RefSeq" id="WP_101312922.1">
    <property type="nucleotide sequence ID" value="NZ_CP063535.1"/>
</dbReference>
<dbReference type="SMART" id="SM00487">
    <property type="entry name" value="DEXDc"/>
    <property type="match status" value="1"/>
</dbReference>
<dbReference type="InterPro" id="IPR014001">
    <property type="entry name" value="Helicase_ATP-bd"/>
</dbReference>
<dbReference type="Proteomes" id="UP000233350">
    <property type="component" value="Unassembled WGS sequence"/>
</dbReference>
<reference evidence="6 7" key="1">
    <citation type="submission" date="2016-07" db="EMBL/GenBank/DDBJ databases">
        <title>Detection of Helicobacter winghamensis from caecal content of red fox (Vulpes vulpes).</title>
        <authorList>
            <person name="Zanoni R.G."/>
            <person name="Florio D."/>
            <person name="Caffara M."/>
            <person name="Renzi M."/>
            <person name="Parisi A."/>
            <person name="Pasquali F."/>
            <person name="Manfreda G."/>
        </authorList>
    </citation>
    <scope>NUCLEOTIDE SEQUENCE [LARGE SCALE GENOMIC DNA]</scope>
    <source>
        <strain evidence="6 7">295_13</strain>
    </source>
</reference>
<evidence type="ECO:0000313" key="7">
    <source>
        <dbReference type="Proteomes" id="UP000233350"/>
    </source>
</evidence>
<dbReference type="InterPro" id="IPR047187">
    <property type="entry name" value="SF1_C_Upf1"/>
</dbReference>
<dbReference type="GO" id="GO:0016787">
    <property type="term" value="F:hydrolase activity"/>
    <property type="evidence" value="ECO:0007669"/>
    <property type="project" value="UniProtKB-KW"/>
</dbReference>
<gene>
    <name evidence="6" type="ORF">BCM31_04240</name>
</gene>
<evidence type="ECO:0000256" key="1">
    <source>
        <dbReference type="ARBA" id="ARBA00022741"/>
    </source>
</evidence>
<evidence type="ECO:0000256" key="2">
    <source>
        <dbReference type="ARBA" id="ARBA00022801"/>
    </source>
</evidence>
<dbReference type="PANTHER" id="PTHR43788">
    <property type="entry name" value="DNA2/NAM7 HELICASE FAMILY MEMBER"/>
    <property type="match status" value="1"/>
</dbReference>
<keyword evidence="3" id="KW-0347">Helicase</keyword>
<keyword evidence="7" id="KW-1185">Reference proteome</keyword>
<keyword evidence="2" id="KW-0378">Hydrolase</keyword>
<evidence type="ECO:0000256" key="3">
    <source>
        <dbReference type="ARBA" id="ARBA00022806"/>
    </source>
</evidence>
<protein>
    <recommendedName>
        <fullName evidence="5">Helicase ATP-binding domain-containing protein</fullName>
    </recommendedName>
</protein>
<feature type="domain" description="Helicase ATP-binding" evidence="5">
    <location>
        <begin position="143"/>
        <end position="376"/>
    </location>
</feature>
<dbReference type="GO" id="GO:0043139">
    <property type="term" value="F:5'-3' DNA helicase activity"/>
    <property type="evidence" value="ECO:0007669"/>
    <property type="project" value="TreeGrafter"/>
</dbReference>
<sequence length="559" mass="63712">MYPFLTDCAQNYLHYLIAFDKGYEIIKIRSIARDIFCLILQLESKLKSLESLLLRTSLGEYLLNNTESEINISAYDERNKILYLNVESNLCETLFLKKDSIVLISDLRFLVQNVIDFYSQELPLSLPTNAPNLTPNIESLKDLEAPPHAEQLNALHGIFSSPFCYIWGPAGSGKTKVVLLHALAFYLKAGLKVAILAPTNNALEQCLKTLLINLESIGLSTDGILRLGAPTQSFKESFPQNCEHIIQEQNIPSNFHKKSLSKAQILAMTLDTFLHRSDLQALDFKHFFVDEAAFTPLIKILPLCAFNKPITLLGDHKQLQPINALSSKDSKEQQWNLSKFWSFSALFLESFFKTQEAFNTKDPKQIPQITHFFTLSQTYRYGDNLAKLLDSYIYQNNLQGRGTHTRLYCLDIVEFAGLKKLESKMERTNPLEASLCCKLAESFIDKSLDFAILTPFVNQRQLILKTMPSLYHKECVLTIHSAQGQEFDYVIFSPVMLHYHLNDSTNQSALFALNVAFSRAKKGIIIICDKRYWLSLNGQFLSDLIALCKPYDLSKDYEF</sequence>
<dbReference type="OrthoDB" id="9757917at2"/>
<dbReference type="InterPro" id="IPR050534">
    <property type="entry name" value="Coronavir_polyprotein_1ab"/>
</dbReference>
<proteinExistence type="predicted"/>
<accession>A0A2N3PL52</accession>
<dbReference type="SUPFAM" id="SSF52540">
    <property type="entry name" value="P-loop containing nucleoside triphosphate hydrolases"/>
    <property type="match status" value="1"/>
</dbReference>